<dbReference type="EMBL" id="MTYJ01000018">
    <property type="protein sequence ID" value="OQV22334.1"/>
    <property type="molecule type" value="Genomic_DNA"/>
</dbReference>
<keyword evidence="2" id="KW-1185">Reference proteome</keyword>
<dbReference type="AlphaFoldDB" id="A0A1W0X4P9"/>
<name>A0A1W0X4P9_HYPEX</name>
<evidence type="ECO:0000313" key="2">
    <source>
        <dbReference type="Proteomes" id="UP000192578"/>
    </source>
</evidence>
<comment type="caution">
    <text evidence="1">The sequence shown here is derived from an EMBL/GenBank/DDBJ whole genome shotgun (WGS) entry which is preliminary data.</text>
</comment>
<dbReference type="Proteomes" id="UP000192578">
    <property type="component" value="Unassembled WGS sequence"/>
</dbReference>
<sequence length="275" mass="30015">MATLSNTSIGALPFRKQFPIFKPDLPADRPRTNAPAPIGVLDDMPAMLKAADLTIASDVQLMPPFRACGAEEETAQVPVKESGTIVNAPNEIEQGTKGHFVNMCVEPYAASCNFPGSFVAFRESCSLQCQCIKQDTTDYKYAACRSLCTRPPNGLRCFSSPEAGNCCPTFTDCVTVPATFKGEWVKDETAYHSRSFRCTGQETLDSASCLMLVKEAIPDQNFSTRFRATCTCTAGSPDTFTIQMFNSVHAITLLEKPQKFLLVKTGGKIRAEKFS</sequence>
<accession>A0A1W0X4P9</accession>
<protein>
    <submittedName>
        <fullName evidence="1">Uncharacterized protein</fullName>
    </submittedName>
</protein>
<organism evidence="1 2">
    <name type="scientific">Hypsibius exemplaris</name>
    <name type="common">Freshwater tardigrade</name>
    <dbReference type="NCBI Taxonomy" id="2072580"/>
    <lineage>
        <taxon>Eukaryota</taxon>
        <taxon>Metazoa</taxon>
        <taxon>Ecdysozoa</taxon>
        <taxon>Tardigrada</taxon>
        <taxon>Eutardigrada</taxon>
        <taxon>Parachela</taxon>
        <taxon>Hypsibioidea</taxon>
        <taxon>Hypsibiidae</taxon>
        <taxon>Hypsibius</taxon>
    </lineage>
</organism>
<gene>
    <name evidence="1" type="ORF">BV898_03832</name>
</gene>
<reference evidence="2" key="1">
    <citation type="submission" date="2017-01" db="EMBL/GenBank/DDBJ databases">
        <title>Comparative genomics of anhydrobiosis in the tardigrade Hypsibius dujardini.</title>
        <authorList>
            <person name="Yoshida Y."/>
            <person name="Koutsovoulos G."/>
            <person name="Laetsch D."/>
            <person name="Stevens L."/>
            <person name="Kumar S."/>
            <person name="Horikawa D."/>
            <person name="Ishino K."/>
            <person name="Komine S."/>
            <person name="Tomita M."/>
            <person name="Blaxter M."/>
            <person name="Arakawa K."/>
        </authorList>
    </citation>
    <scope>NUCLEOTIDE SEQUENCE [LARGE SCALE GENOMIC DNA]</scope>
    <source>
        <strain evidence="2">Z151</strain>
    </source>
</reference>
<dbReference type="OrthoDB" id="10480262at2759"/>
<evidence type="ECO:0000313" key="1">
    <source>
        <dbReference type="EMBL" id="OQV22334.1"/>
    </source>
</evidence>
<proteinExistence type="predicted"/>